<dbReference type="Proteomes" id="UP001145114">
    <property type="component" value="Unassembled WGS sequence"/>
</dbReference>
<accession>A0ACC1HJA8</accession>
<dbReference type="EMBL" id="JAMZIH010004834">
    <property type="protein sequence ID" value="KAJ1676140.1"/>
    <property type="molecule type" value="Genomic_DNA"/>
</dbReference>
<evidence type="ECO:0000313" key="1">
    <source>
        <dbReference type="EMBL" id="KAJ1676140.1"/>
    </source>
</evidence>
<protein>
    <submittedName>
        <fullName evidence="1">Oxysterol-binding protein OBPa</fullName>
    </submittedName>
</protein>
<evidence type="ECO:0000313" key="2">
    <source>
        <dbReference type="Proteomes" id="UP001145114"/>
    </source>
</evidence>
<proteinExistence type="predicted"/>
<name>A0ACC1HJA8_9FUNG</name>
<reference evidence="1" key="1">
    <citation type="submission" date="2022-06" db="EMBL/GenBank/DDBJ databases">
        <title>Phylogenomic reconstructions and comparative analyses of Kickxellomycotina fungi.</title>
        <authorList>
            <person name="Reynolds N.K."/>
            <person name="Stajich J.E."/>
            <person name="Barry K."/>
            <person name="Grigoriev I.V."/>
            <person name="Crous P."/>
            <person name="Smith M.E."/>
        </authorList>
    </citation>
    <scope>NUCLEOTIDE SEQUENCE</scope>
    <source>
        <strain evidence="1">RSA 2271</strain>
    </source>
</reference>
<gene>
    <name evidence="1" type="primary">OSH6_2</name>
    <name evidence="1" type="ORF">EV182_008791</name>
</gene>
<organism evidence="1 2">
    <name type="scientific">Spiromyces aspiralis</name>
    <dbReference type="NCBI Taxonomy" id="68401"/>
    <lineage>
        <taxon>Eukaryota</taxon>
        <taxon>Fungi</taxon>
        <taxon>Fungi incertae sedis</taxon>
        <taxon>Zoopagomycota</taxon>
        <taxon>Kickxellomycotina</taxon>
        <taxon>Kickxellomycetes</taxon>
        <taxon>Kickxellales</taxon>
        <taxon>Kickxellaceae</taxon>
        <taxon>Spiromyces</taxon>
    </lineage>
</organism>
<comment type="caution">
    <text evidence="1">The sequence shown here is derived from an EMBL/GenBank/DDBJ whole genome shotgun (WGS) entry which is preliminary data.</text>
</comment>
<sequence length="67" mass="7636">MSKHHDGKGTNEEALDPEAGSIILAMVRQFTRDMDLSKVTFPTFVLEPRSFTERVTDFMTHPDVLLK</sequence>
<keyword evidence="2" id="KW-1185">Reference proteome</keyword>